<reference evidence="1" key="1">
    <citation type="submission" date="2021-01" db="EMBL/GenBank/DDBJ databases">
        <authorList>
            <person name="Corre E."/>
            <person name="Pelletier E."/>
            <person name="Niang G."/>
            <person name="Scheremetjew M."/>
            <person name="Finn R."/>
            <person name="Kale V."/>
            <person name="Holt S."/>
            <person name="Cochrane G."/>
            <person name="Meng A."/>
            <person name="Brown T."/>
            <person name="Cohen L."/>
        </authorList>
    </citation>
    <scope>NUCLEOTIDE SEQUENCE</scope>
    <source>
        <strain evidence="1">CCMP441</strain>
    </source>
</reference>
<gene>
    <name evidence="1" type="ORF">HAND1043_LOCUS15588</name>
</gene>
<sequence>MAKRGRPRVKEEADDFDSDADVAAMSRKDRQTHVAEHLRRIGRRCNVPVHVVLHSAVVCTGDLRKAERYLKFQLPRKPPAKNGLWSYEVDTLLINNSDEFEAYLNLWDRLEGVWKRNPADFSDLDSQERLDRQMLYARFDELVLERGLDLDVTVFWIQPGRIFSVTHPWGRVV</sequence>
<dbReference type="AlphaFoldDB" id="A0A7S0U0A7"/>
<accession>A0A7S0U0A7</accession>
<dbReference type="EMBL" id="HBFK01025471">
    <property type="protein sequence ID" value="CAD8749091.1"/>
    <property type="molecule type" value="Transcribed_RNA"/>
</dbReference>
<name>A0A7S0U0A7_HEMAN</name>
<evidence type="ECO:0000313" key="1">
    <source>
        <dbReference type="EMBL" id="CAD8749091.1"/>
    </source>
</evidence>
<proteinExistence type="predicted"/>
<protein>
    <submittedName>
        <fullName evidence="1">Uncharacterized protein</fullName>
    </submittedName>
</protein>
<organism evidence="1">
    <name type="scientific">Hemiselmis andersenii</name>
    <name type="common">Cryptophyte alga</name>
    <dbReference type="NCBI Taxonomy" id="464988"/>
    <lineage>
        <taxon>Eukaryota</taxon>
        <taxon>Cryptophyceae</taxon>
        <taxon>Cryptomonadales</taxon>
        <taxon>Hemiselmidaceae</taxon>
        <taxon>Hemiselmis</taxon>
    </lineage>
</organism>